<dbReference type="OrthoDB" id="582709at2"/>
<evidence type="ECO:0000313" key="1">
    <source>
        <dbReference type="EMBL" id="OKH23052.1"/>
    </source>
</evidence>
<protein>
    <submittedName>
        <fullName evidence="1">Cyanoexosortase A system-associated protein</fullName>
    </submittedName>
</protein>
<proteinExistence type="predicted"/>
<dbReference type="STRING" id="1921803.NIES593_11380"/>
<dbReference type="EMBL" id="MRCB01000011">
    <property type="protein sequence ID" value="OKH23052.1"/>
    <property type="molecule type" value="Genomic_DNA"/>
</dbReference>
<dbReference type="NCBIfam" id="TIGR04153">
    <property type="entry name" value="cyanosortA_assc"/>
    <property type="match status" value="1"/>
</dbReference>
<dbReference type="RefSeq" id="WP_073599684.1">
    <property type="nucleotide sequence ID" value="NZ_MRCB01000011.1"/>
</dbReference>
<accession>A0A1U7HHH5</accession>
<organism evidence="1 2">
    <name type="scientific">Hydrococcus rivularis NIES-593</name>
    <dbReference type="NCBI Taxonomy" id="1921803"/>
    <lineage>
        <taxon>Bacteria</taxon>
        <taxon>Bacillati</taxon>
        <taxon>Cyanobacteriota</taxon>
        <taxon>Cyanophyceae</taxon>
        <taxon>Pleurocapsales</taxon>
        <taxon>Hydrococcaceae</taxon>
        <taxon>Hydrococcus</taxon>
    </lineage>
</organism>
<reference evidence="1 2" key="1">
    <citation type="submission" date="2016-11" db="EMBL/GenBank/DDBJ databases">
        <title>Draft Genome Sequences of Nine Cyanobacterial Strains from Diverse Habitats.</title>
        <authorList>
            <person name="Zhu T."/>
            <person name="Hou S."/>
            <person name="Lu X."/>
            <person name="Hess W.R."/>
        </authorList>
    </citation>
    <scope>NUCLEOTIDE SEQUENCE [LARGE SCALE GENOMIC DNA]</scope>
    <source>
        <strain evidence="1 2">NIES-593</strain>
    </source>
</reference>
<dbReference type="AlphaFoldDB" id="A0A1U7HHH5"/>
<evidence type="ECO:0000313" key="2">
    <source>
        <dbReference type="Proteomes" id="UP000186868"/>
    </source>
</evidence>
<comment type="caution">
    <text evidence="1">The sequence shown here is derived from an EMBL/GenBank/DDBJ whole genome shotgun (WGS) entry which is preliminary data.</text>
</comment>
<name>A0A1U7HHH5_9CYAN</name>
<dbReference type="Proteomes" id="UP000186868">
    <property type="component" value="Unassembled WGS sequence"/>
</dbReference>
<keyword evidence="2" id="KW-1185">Reference proteome</keyword>
<sequence length="220" mass="25739">MMFWKPIRYSFLVVTFGGVLFVLGKSIIAPTISYRTIADSFVFPSKVPLPGWQPLASRPLTKSNYEFPKLVTGRHYRYQQNGLNLDIEMRYFTATNGDVRIFIQQYAGIEPSLVVRQHQETGFYGLFARQQRAYLSACINRRGGSTVTTKQFEQNRYLYDISLNRLLPWLLGQEPLRDKRCLWAHLSIAVPNVSSEAAYRDLEKIWVSWYNWWNPRFPKP</sequence>
<gene>
    <name evidence="1" type="ORF">NIES593_11380</name>
</gene>
<dbReference type="InterPro" id="IPR026411">
    <property type="entry name" value="Cyanosort_A_assoc"/>
</dbReference>